<evidence type="ECO:0000313" key="3">
    <source>
        <dbReference type="Proteomes" id="UP000267029"/>
    </source>
</evidence>
<name>A0A0R3UFX6_MESCO</name>
<protein>
    <recommendedName>
        <fullName evidence="1">UBC core domain-containing protein</fullName>
    </recommendedName>
</protein>
<reference evidence="2 3" key="1">
    <citation type="submission" date="2018-10" db="EMBL/GenBank/DDBJ databases">
        <authorList>
            <consortium name="Pathogen Informatics"/>
        </authorList>
    </citation>
    <scope>NUCLEOTIDE SEQUENCE [LARGE SCALE GENOMIC DNA]</scope>
</reference>
<evidence type="ECO:0000313" key="2">
    <source>
        <dbReference type="EMBL" id="VDD80063.1"/>
    </source>
</evidence>
<dbReference type="OrthoDB" id="6508832at2759"/>
<sequence>MSTVIVPRSFYLLEEFEQGLKGHGDGSISWGLIDSDDMSLSHWNGTIFVQMPNNDVRVYVLKIKCDDKYPDSPPSVKFVSKIVMDGVDSQTGVVNPRKVKALDNWKRGMKIKDVLIDLKEMVKSNPIKEQPPESATFPS</sequence>
<accession>A0A0R3UFX6</accession>
<gene>
    <name evidence="2" type="ORF">MCOS_LOCUS6066</name>
</gene>
<proteinExistence type="predicted"/>
<dbReference type="CDD" id="cd23807">
    <property type="entry name" value="UEV_UBE2V"/>
    <property type="match status" value="1"/>
</dbReference>
<evidence type="ECO:0000259" key="1">
    <source>
        <dbReference type="PROSITE" id="PS50127"/>
    </source>
</evidence>
<dbReference type="AlphaFoldDB" id="A0A0R3UFX6"/>
<feature type="domain" description="UBC core" evidence="1">
    <location>
        <begin position="7"/>
        <end position="139"/>
    </location>
</feature>
<keyword evidence="3" id="KW-1185">Reference proteome</keyword>
<dbReference type="SMART" id="SM00212">
    <property type="entry name" value="UBCc"/>
    <property type="match status" value="1"/>
</dbReference>
<dbReference type="InterPro" id="IPR016135">
    <property type="entry name" value="UBQ-conjugating_enzyme/RWD"/>
</dbReference>
<dbReference type="SUPFAM" id="SSF54495">
    <property type="entry name" value="UBC-like"/>
    <property type="match status" value="1"/>
</dbReference>
<dbReference type="EMBL" id="UXSR01005232">
    <property type="protein sequence ID" value="VDD80063.1"/>
    <property type="molecule type" value="Genomic_DNA"/>
</dbReference>
<dbReference type="Proteomes" id="UP000267029">
    <property type="component" value="Unassembled WGS sequence"/>
</dbReference>
<dbReference type="Pfam" id="PF00179">
    <property type="entry name" value="UQ_con"/>
    <property type="match status" value="1"/>
</dbReference>
<dbReference type="PROSITE" id="PS50127">
    <property type="entry name" value="UBC_2"/>
    <property type="match status" value="1"/>
</dbReference>
<dbReference type="InterPro" id="IPR000608">
    <property type="entry name" value="UBC"/>
</dbReference>
<organism evidence="2 3">
    <name type="scientific">Mesocestoides corti</name>
    <name type="common">Flatworm</name>
    <dbReference type="NCBI Taxonomy" id="53468"/>
    <lineage>
        <taxon>Eukaryota</taxon>
        <taxon>Metazoa</taxon>
        <taxon>Spiralia</taxon>
        <taxon>Lophotrochozoa</taxon>
        <taxon>Platyhelminthes</taxon>
        <taxon>Cestoda</taxon>
        <taxon>Eucestoda</taxon>
        <taxon>Cyclophyllidea</taxon>
        <taxon>Mesocestoididae</taxon>
        <taxon>Mesocestoides</taxon>
    </lineage>
</organism>
<dbReference type="Gene3D" id="3.10.110.10">
    <property type="entry name" value="Ubiquitin Conjugating Enzyme"/>
    <property type="match status" value="1"/>
</dbReference>
<dbReference type="STRING" id="53468.A0A0R3UFX6"/>